<feature type="compositionally biased region" description="Basic and acidic residues" evidence="1">
    <location>
        <begin position="702"/>
        <end position="712"/>
    </location>
</feature>
<gene>
    <name evidence="3" type="ORF">CMUS01_03121</name>
</gene>
<feature type="region of interest" description="Disordered" evidence="1">
    <location>
        <begin position="654"/>
        <end position="716"/>
    </location>
</feature>
<organism evidence="3 4">
    <name type="scientific">Colletotrichum musicola</name>
    <dbReference type="NCBI Taxonomy" id="2175873"/>
    <lineage>
        <taxon>Eukaryota</taxon>
        <taxon>Fungi</taxon>
        <taxon>Dikarya</taxon>
        <taxon>Ascomycota</taxon>
        <taxon>Pezizomycotina</taxon>
        <taxon>Sordariomycetes</taxon>
        <taxon>Hypocreomycetidae</taxon>
        <taxon>Glomerellales</taxon>
        <taxon>Glomerellaceae</taxon>
        <taxon>Colletotrichum</taxon>
        <taxon>Colletotrichum orchidearum species complex</taxon>
    </lineage>
</organism>
<dbReference type="InterPro" id="IPR031348">
    <property type="entry name" value="PigL_N"/>
</dbReference>
<name>A0A8H6NTR6_9PEZI</name>
<feature type="region of interest" description="Disordered" evidence="1">
    <location>
        <begin position="742"/>
        <end position="811"/>
    </location>
</feature>
<comment type="caution">
    <text evidence="3">The sequence shown here is derived from an EMBL/GenBank/DDBJ whole genome shotgun (WGS) entry which is preliminary data.</text>
</comment>
<dbReference type="EMBL" id="WIGM01000072">
    <property type="protein sequence ID" value="KAF6842416.1"/>
    <property type="molecule type" value="Genomic_DNA"/>
</dbReference>
<evidence type="ECO:0000313" key="4">
    <source>
        <dbReference type="Proteomes" id="UP000639643"/>
    </source>
</evidence>
<feature type="compositionally biased region" description="Low complexity" evidence="1">
    <location>
        <begin position="752"/>
        <end position="766"/>
    </location>
</feature>
<accession>A0A8H6NTR6</accession>
<feature type="compositionally biased region" description="Polar residues" evidence="1">
    <location>
        <begin position="673"/>
        <end position="682"/>
    </location>
</feature>
<feature type="compositionally biased region" description="Polar residues" evidence="1">
    <location>
        <begin position="609"/>
        <end position="620"/>
    </location>
</feature>
<dbReference type="OrthoDB" id="195446at2759"/>
<evidence type="ECO:0000259" key="2">
    <source>
        <dbReference type="Pfam" id="PF17111"/>
    </source>
</evidence>
<feature type="region of interest" description="Disordered" evidence="1">
    <location>
        <begin position="603"/>
        <end position="642"/>
    </location>
</feature>
<dbReference type="AlphaFoldDB" id="A0A8H6NTR6"/>
<proteinExistence type="predicted"/>
<sequence>MDPLSIAATAIGLAETAASLSVWLYDLVKDIKNIDSKVSELCKEVSRLSGLLDSVQKTVRECQDQALTLAHLDHQMWKHIASTLEDCKSNLGGLGALLTRIRSEYDPEGNGLSRLLKKTNMNIYFTIHKEEIQDYTFKVMRSNCAMQTTLGVVSVSLNLRANISQETLFKELRILNGLVHEALRVSKREEAVPDAFSARQSENLGRLAEAAKQFHFTASSTANTNYSVMGIFPDAKRDDVERWISSKLTTAYESTEEDNLETDSPTAPVVSGRDVSPIGPAPIAIADQPPSTSEDSDDESDFGLEILRNFEEVAFDSFASQNYSKAEQCLRLAIQSSTGDTAESTNFRQLNIQLALCCCLQDKWDHASAILSSLLKVKSASNLPVLQLLQAVVIANIASSQLENALETCEIIVQGMKKLFGKESAEYRECVWLFAIIHDKSGQELKAEVIRHSIPPRWTPADAGVLNSPKAYILNNSTLVQSVFSKKTDGSPGSSRRSVQVLDMAELSDGREPGQISVQDVPQVLPNDSNEPTRGMRKIEREGTIEETDTGKEFFVPFSQPIQDRISLNPINQHVRHNTGTSMNPREGLGIHLPGNHTAMPMRSASGREFSSQTPVSASINGLGRSHSHNHTPGSQPESRAEAIKSLKRPILQIPSQDLEQGPDVKGRPSICLETTQMGSNSSHREARQAPPQLNIPNEWFPHTERSKERLSPKSPYIEETLGSQIDDSYSTLEVVDTSICTTSPSIDRSPRSPATPTTPLTPLSSYAHQLTRLKSSSDLQNTESPRTRWTVRNDIGNIGEPRPRGPSSPAQFLPIFRSTPTPGTCFVGVSAGVSSTSSIALNMGQEETTICQMPEKSKQDAPSQTPTLGVRDFFRKATYSIHSNRPKSPLTDDSRYTVDVAYPRCWPGEYNAADSLEQTSQLLGDRRDLLAEHVSTTRHIESEIARIMRRGQSALHSGAIISLRVEGVVYAIPDILERTMWQSWTHILEKSMLLQHAKVIPKSYAVVQYYLDSGALIPDPDDPFVAPQAVIVLNGDEKLVDCIPYFLQRVSENYVEITESQSDYLAEIAGSKHAQVQFAKLVSDQLLLTVRELRRKVDESSIQDIIQSCCEQFERLILPDFENNGRDWTVEFEMPSGAPGFQHGRLKFTNAEVAKCLNRSVIMIEKMLESMVAKHIHKDVAVSHVLLAGSYSKSKYLRLCLEKKLSELRLSNKGALKLCYPSESDDICVLGALSHAIGSCTEER</sequence>
<evidence type="ECO:0000313" key="3">
    <source>
        <dbReference type="EMBL" id="KAF6842416.1"/>
    </source>
</evidence>
<dbReference type="Pfam" id="PF17111">
    <property type="entry name" value="PigL_N"/>
    <property type="match status" value="1"/>
</dbReference>
<feature type="domain" description="Azaphilone pigments biosynthesis cluster protein L N-terminal" evidence="2">
    <location>
        <begin position="1"/>
        <end position="67"/>
    </location>
</feature>
<dbReference type="Proteomes" id="UP000639643">
    <property type="component" value="Unassembled WGS sequence"/>
</dbReference>
<feature type="compositionally biased region" description="Polar residues" evidence="1">
    <location>
        <begin position="767"/>
        <end position="785"/>
    </location>
</feature>
<protein>
    <submittedName>
        <fullName evidence="3">Hsp70 family protein</fullName>
    </submittedName>
</protein>
<reference evidence="3" key="1">
    <citation type="journal article" date="2020" name="Phytopathology">
        <title>Genome Sequence Resources of Colletotrichum truncatum, C. plurivorum, C. musicola, and C. sojae: Four Species Pathogenic to Soybean (Glycine max).</title>
        <authorList>
            <person name="Rogerio F."/>
            <person name="Boufleur T.R."/>
            <person name="Ciampi-Guillardi M."/>
            <person name="Sukno S.A."/>
            <person name="Thon M.R."/>
            <person name="Massola Junior N.S."/>
            <person name="Baroncelli R."/>
        </authorList>
    </citation>
    <scope>NUCLEOTIDE SEQUENCE</scope>
    <source>
        <strain evidence="3">LFN0074</strain>
    </source>
</reference>
<keyword evidence="4" id="KW-1185">Reference proteome</keyword>
<evidence type="ECO:0000256" key="1">
    <source>
        <dbReference type="SAM" id="MobiDB-lite"/>
    </source>
</evidence>
<feature type="region of interest" description="Disordered" evidence="1">
    <location>
        <begin position="254"/>
        <end position="274"/>
    </location>
</feature>